<protein>
    <submittedName>
        <fullName evidence="1">Uncharacterized protein</fullName>
    </submittedName>
</protein>
<accession>A0ABC8AUB4</accession>
<dbReference type="KEGG" id="nsr:NS506_03681"/>
<dbReference type="Proteomes" id="UP000180166">
    <property type="component" value="Chromosome"/>
</dbReference>
<proteinExistence type="predicted"/>
<dbReference type="AlphaFoldDB" id="A0ABC8AUB4"/>
<gene>
    <name evidence="1" type="ORF">NS506_03681</name>
</gene>
<reference evidence="1 2" key="1">
    <citation type="submission" date="2016-10" db="EMBL/GenBank/DDBJ databases">
        <title>Genome sequence of Nocardia seriolae strain EM150506, isolated from Anguila japonica.</title>
        <authorList>
            <person name="Han H.-J."/>
        </authorList>
    </citation>
    <scope>NUCLEOTIDE SEQUENCE [LARGE SCALE GENOMIC DNA]</scope>
    <source>
        <strain evidence="1 2">EM150506</strain>
    </source>
</reference>
<sequence length="56" mass="6407">MFAWMVTVGLALLAARFVVFGFFSSDESAPTAGPDYWHDRIGRGWMHEYRDLLRVG</sequence>
<evidence type="ECO:0000313" key="2">
    <source>
        <dbReference type="Proteomes" id="UP000180166"/>
    </source>
</evidence>
<organism evidence="1 2">
    <name type="scientific">Nocardia seriolae</name>
    <dbReference type="NCBI Taxonomy" id="37332"/>
    <lineage>
        <taxon>Bacteria</taxon>
        <taxon>Bacillati</taxon>
        <taxon>Actinomycetota</taxon>
        <taxon>Actinomycetes</taxon>
        <taxon>Mycobacteriales</taxon>
        <taxon>Nocardiaceae</taxon>
        <taxon>Nocardia</taxon>
    </lineage>
</organism>
<dbReference type="GeneID" id="93376252"/>
<name>A0ABC8AUB4_9NOCA</name>
<dbReference type="EMBL" id="CP017839">
    <property type="protein sequence ID" value="APA97731.1"/>
    <property type="molecule type" value="Genomic_DNA"/>
</dbReference>
<dbReference type="RefSeq" id="WP_155239401.1">
    <property type="nucleotide sequence ID" value="NZ_AP017900.1"/>
</dbReference>
<evidence type="ECO:0000313" key="1">
    <source>
        <dbReference type="EMBL" id="APA97731.1"/>
    </source>
</evidence>